<dbReference type="EMBL" id="BEZZ01111058">
    <property type="protein sequence ID" value="GCC43934.1"/>
    <property type="molecule type" value="Genomic_DNA"/>
</dbReference>
<proteinExistence type="predicted"/>
<evidence type="ECO:0000313" key="1">
    <source>
        <dbReference type="EMBL" id="GCC43934.1"/>
    </source>
</evidence>
<sequence>MIITTLPNLTVFLQVCGEKVRFEKLMEYFRNEDSNIDFM</sequence>
<keyword evidence="2" id="KW-1185">Reference proteome</keyword>
<name>A0A401TMS5_CHIPU</name>
<dbReference type="AlphaFoldDB" id="A0A401TMS5"/>
<feature type="non-terminal residue" evidence="1">
    <location>
        <position position="39"/>
    </location>
</feature>
<protein>
    <recommendedName>
        <fullName evidence="3">FH2 domain-containing protein</fullName>
    </recommendedName>
</protein>
<organism evidence="1 2">
    <name type="scientific">Chiloscyllium punctatum</name>
    <name type="common">Brownbanded bambooshark</name>
    <name type="synonym">Hemiscyllium punctatum</name>
    <dbReference type="NCBI Taxonomy" id="137246"/>
    <lineage>
        <taxon>Eukaryota</taxon>
        <taxon>Metazoa</taxon>
        <taxon>Chordata</taxon>
        <taxon>Craniata</taxon>
        <taxon>Vertebrata</taxon>
        <taxon>Chondrichthyes</taxon>
        <taxon>Elasmobranchii</taxon>
        <taxon>Galeomorphii</taxon>
        <taxon>Galeoidea</taxon>
        <taxon>Orectolobiformes</taxon>
        <taxon>Hemiscylliidae</taxon>
        <taxon>Chiloscyllium</taxon>
    </lineage>
</organism>
<dbReference type="STRING" id="137246.A0A401TMS5"/>
<comment type="caution">
    <text evidence="1">The sequence shown here is derived from an EMBL/GenBank/DDBJ whole genome shotgun (WGS) entry which is preliminary data.</text>
</comment>
<accession>A0A401TMS5</accession>
<dbReference type="Proteomes" id="UP000287033">
    <property type="component" value="Unassembled WGS sequence"/>
</dbReference>
<evidence type="ECO:0000313" key="2">
    <source>
        <dbReference type="Proteomes" id="UP000287033"/>
    </source>
</evidence>
<reference evidence="1 2" key="1">
    <citation type="journal article" date="2018" name="Nat. Ecol. Evol.">
        <title>Shark genomes provide insights into elasmobranch evolution and the origin of vertebrates.</title>
        <authorList>
            <person name="Hara Y"/>
            <person name="Yamaguchi K"/>
            <person name="Onimaru K"/>
            <person name="Kadota M"/>
            <person name="Koyanagi M"/>
            <person name="Keeley SD"/>
            <person name="Tatsumi K"/>
            <person name="Tanaka K"/>
            <person name="Motone F"/>
            <person name="Kageyama Y"/>
            <person name="Nozu R"/>
            <person name="Adachi N"/>
            <person name="Nishimura O"/>
            <person name="Nakagawa R"/>
            <person name="Tanegashima C"/>
            <person name="Kiyatake I"/>
            <person name="Matsumoto R"/>
            <person name="Murakumo K"/>
            <person name="Nishida K"/>
            <person name="Terakita A"/>
            <person name="Kuratani S"/>
            <person name="Sato K"/>
            <person name="Hyodo S Kuraku.S."/>
        </authorList>
    </citation>
    <scope>NUCLEOTIDE SEQUENCE [LARGE SCALE GENOMIC DNA]</scope>
</reference>
<evidence type="ECO:0008006" key="3">
    <source>
        <dbReference type="Google" id="ProtNLM"/>
    </source>
</evidence>
<dbReference type="OrthoDB" id="1668162at2759"/>
<gene>
    <name evidence="1" type="ORF">chiPu_0027691</name>
</gene>